<dbReference type="SUPFAM" id="SSF52540">
    <property type="entry name" value="P-loop containing nucleoside triphosphate hydrolases"/>
    <property type="match status" value="1"/>
</dbReference>
<reference evidence="10 11" key="1">
    <citation type="submission" date="2019-01" db="EMBL/GenBank/DDBJ databases">
        <title>Genomes sequencing and comparative genomics of infectious freshwater microsporidia, Cucumispora dikerogammari and Thelohania contejeani.</title>
        <authorList>
            <person name="Cormier A."/>
            <person name="Giraud I."/>
            <person name="Wattier R."/>
            <person name="Teixeira M."/>
            <person name="Grandjean F."/>
            <person name="Rigaud T."/>
            <person name="Cordaux R."/>
        </authorList>
    </citation>
    <scope>NUCLEOTIDE SEQUENCE [LARGE SCALE GENOMIC DNA]</scope>
    <source>
        <strain evidence="10">T1</strain>
        <tissue evidence="10">Spores</tissue>
    </source>
</reference>
<keyword evidence="6" id="KW-0067">ATP-binding</keyword>
<name>A0ABQ7HY59_9MICR</name>
<comment type="catalytic activity">
    <reaction evidence="8">
        <text>CMP + ATP = CDP + ADP</text>
        <dbReference type="Rhea" id="RHEA:11600"/>
        <dbReference type="ChEBI" id="CHEBI:30616"/>
        <dbReference type="ChEBI" id="CHEBI:58069"/>
        <dbReference type="ChEBI" id="CHEBI:60377"/>
        <dbReference type="ChEBI" id="CHEBI:456216"/>
        <dbReference type="EC" id="2.7.4.25"/>
    </reaction>
</comment>
<evidence type="ECO:0000256" key="4">
    <source>
        <dbReference type="ARBA" id="ARBA00022741"/>
    </source>
</evidence>
<dbReference type="Gene3D" id="3.40.50.300">
    <property type="entry name" value="P-loop containing nucleotide triphosphate hydrolases"/>
    <property type="match status" value="1"/>
</dbReference>
<evidence type="ECO:0000259" key="9">
    <source>
        <dbReference type="Pfam" id="PF02224"/>
    </source>
</evidence>
<evidence type="ECO:0000256" key="1">
    <source>
        <dbReference type="ARBA" id="ARBA00009427"/>
    </source>
</evidence>
<comment type="catalytic activity">
    <reaction evidence="7">
        <text>dCMP + ATP = dCDP + ADP</text>
        <dbReference type="Rhea" id="RHEA:25094"/>
        <dbReference type="ChEBI" id="CHEBI:30616"/>
        <dbReference type="ChEBI" id="CHEBI:57566"/>
        <dbReference type="ChEBI" id="CHEBI:58593"/>
        <dbReference type="ChEBI" id="CHEBI:456216"/>
        <dbReference type="EC" id="2.7.4.25"/>
    </reaction>
</comment>
<comment type="similarity">
    <text evidence="1">Belongs to the cytidylate kinase family. Type 1 subfamily.</text>
</comment>
<dbReference type="CDD" id="cd02020">
    <property type="entry name" value="CMPK"/>
    <property type="match status" value="1"/>
</dbReference>
<dbReference type="EMBL" id="SBIQ01000129">
    <property type="protein sequence ID" value="KAF7683105.1"/>
    <property type="molecule type" value="Genomic_DNA"/>
</dbReference>
<protein>
    <recommendedName>
        <fullName evidence="2">(d)CMP kinase</fullName>
        <ecNumber evidence="2">2.7.4.25</ecNumber>
    </recommendedName>
</protein>
<organism evidence="10 11">
    <name type="scientific">Astathelohania contejeani</name>
    <dbReference type="NCBI Taxonomy" id="164912"/>
    <lineage>
        <taxon>Eukaryota</taxon>
        <taxon>Fungi</taxon>
        <taxon>Fungi incertae sedis</taxon>
        <taxon>Microsporidia</taxon>
        <taxon>Astathelohaniidae</taxon>
        <taxon>Astathelohania</taxon>
    </lineage>
</organism>
<feature type="domain" description="Cytidylate kinase" evidence="9">
    <location>
        <begin position="7"/>
        <end position="218"/>
    </location>
</feature>
<evidence type="ECO:0000256" key="2">
    <source>
        <dbReference type="ARBA" id="ARBA00012906"/>
    </source>
</evidence>
<evidence type="ECO:0000256" key="6">
    <source>
        <dbReference type="ARBA" id="ARBA00022840"/>
    </source>
</evidence>
<dbReference type="EC" id="2.7.4.25" evidence="2"/>
<dbReference type="InterPro" id="IPR027417">
    <property type="entry name" value="P-loop_NTPase"/>
</dbReference>
<evidence type="ECO:0000256" key="3">
    <source>
        <dbReference type="ARBA" id="ARBA00022679"/>
    </source>
</evidence>
<evidence type="ECO:0000313" key="10">
    <source>
        <dbReference type="EMBL" id="KAF7683105.1"/>
    </source>
</evidence>
<dbReference type="InterPro" id="IPR011994">
    <property type="entry name" value="Cytidylate_kinase_dom"/>
</dbReference>
<dbReference type="Pfam" id="PF02224">
    <property type="entry name" value="Cytidylate_kin"/>
    <property type="match status" value="1"/>
</dbReference>
<evidence type="ECO:0000256" key="7">
    <source>
        <dbReference type="ARBA" id="ARBA00047615"/>
    </source>
</evidence>
<evidence type="ECO:0000256" key="5">
    <source>
        <dbReference type="ARBA" id="ARBA00022777"/>
    </source>
</evidence>
<comment type="caution">
    <text evidence="10">The sequence shown here is derived from an EMBL/GenBank/DDBJ whole genome shotgun (WGS) entry which is preliminary data.</text>
</comment>
<keyword evidence="3" id="KW-0808">Transferase</keyword>
<sequence length="223" mass="25220">MMKYPRVAIDGPAGVGKSTTAEAVAKRLGYARVDSGTLYRAITYILLKNSIKSFDSEITKELISKIDFQVKSNKIIYENQDISMFLRSVEVNNTVAEVAKVSFIREKVRRIQMDIINNTKEGLIVDGRDIGTVILPNADVKIFLTASIESRAKRRYEEMVKQKLNVAYDSILKEISKRDYEDTTREIAPLKMAEDAILVDNSSMSFAEVVMKIISLINEKLKQ</sequence>
<accession>A0ABQ7HY59</accession>
<dbReference type="InterPro" id="IPR003136">
    <property type="entry name" value="Cytidylate_kin"/>
</dbReference>
<evidence type="ECO:0000256" key="8">
    <source>
        <dbReference type="ARBA" id="ARBA00048478"/>
    </source>
</evidence>
<keyword evidence="5 10" id="KW-0418">Kinase</keyword>
<dbReference type="NCBIfam" id="TIGR00017">
    <property type="entry name" value="cmk"/>
    <property type="match status" value="1"/>
</dbReference>
<proteinExistence type="inferred from homology"/>
<dbReference type="GO" id="GO:0016301">
    <property type="term" value="F:kinase activity"/>
    <property type="evidence" value="ECO:0007669"/>
    <property type="project" value="UniProtKB-KW"/>
</dbReference>
<dbReference type="HAMAP" id="MF_00238">
    <property type="entry name" value="Cytidyl_kinase_type1"/>
    <property type="match status" value="1"/>
</dbReference>
<evidence type="ECO:0000313" key="11">
    <source>
        <dbReference type="Proteomes" id="UP001516464"/>
    </source>
</evidence>
<keyword evidence="4" id="KW-0547">Nucleotide-binding</keyword>
<dbReference type="Proteomes" id="UP001516464">
    <property type="component" value="Unassembled WGS sequence"/>
</dbReference>
<gene>
    <name evidence="10" type="ORF">TCON_1682</name>
</gene>
<keyword evidence="11" id="KW-1185">Reference proteome</keyword>